<sequence length="62" mass="7514">TTVQNLRNYLINQYAINYELLKHAIINQDYKEADAIKAKIEEIIIVEDKLINLWREYIKYEN</sequence>
<reference evidence="1" key="1">
    <citation type="submission" date="2013-12" db="EMBL/GenBank/DDBJ databases">
        <title>A Varibaculum cambriense genome reconstructed from a premature infant gut community with otherwise low bacterial novelty that shifts toward anaerobic metabolism during the third week of life.</title>
        <authorList>
            <person name="Brown C.T."/>
            <person name="Sharon I."/>
            <person name="Thomas B.C."/>
            <person name="Castelle C.J."/>
            <person name="Morowitz M.J."/>
            <person name="Banfield J.F."/>
        </authorList>
    </citation>
    <scope>NUCLEOTIDE SEQUENCE</scope>
</reference>
<organism evidence="1">
    <name type="scientific">human gut metagenome</name>
    <dbReference type="NCBI Taxonomy" id="408170"/>
    <lineage>
        <taxon>unclassified sequences</taxon>
        <taxon>metagenomes</taxon>
        <taxon>organismal metagenomes</taxon>
    </lineage>
</organism>
<feature type="non-terminal residue" evidence="1">
    <location>
        <position position="1"/>
    </location>
</feature>
<evidence type="ECO:0000313" key="1">
    <source>
        <dbReference type="EMBL" id="ETJ28973.1"/>
    </source>
</evidence>
<comment type="caution">
    <text evidence="1">The sequence shown here is derived from an EMBL/GenBank/DDBJ whole genome shotgun (WGS) entry which is preliminary data.</text>
</comment>
<dbReference type="AlphaFoldDB" id="W1XF67"/>
<dbReference type="EMBL" id="AZMM01016484">
    <property type="protein sequence ID" value="ETJ28973.1"/>
    <property type="molecule type" value="Genomic_DNA"/>
</dbReference>
<proteinExistence type="predicted"/>
<accession>W1XF67</accession>
<name>W1XF67_9ZZZZ</name>
<protein>
    <submittedName>
        <fullName evidence="1">Uncharacterized protein</fullName>
    </submittedName>
</protein>
<gene>
    <name evidence="1" type="ORF">Q604_UNBC16484G0001</name>
</gene>